<organism evidence="2">
    <name type="scientific">virus sp. ctpeS3</name>
    <dbReference type="NCBI Taxonomy" id="2826815"/>
    <lineage>
        <taxon>Viruses</taxon>
    </lineage>
</organism>
<keyword evidence="1" id="KW-0472">Membrane</keyword>
<name>A0A8S5R8R8_9VIRU</name>
<keyword evidence="1" id="KW-0812">Transmembrane</keyword>
<proteinExistence type="predicted"/>
<accession>A0A8S5R8R8</accession>
<dbReference type="EMBL" id="BK015845">
    <property type="protein sequence ID" value="DAE27784.1"/>
    <property type="molecule type" value="Genomic_DNA"/>
</dbReference>
<evidence type="ECO:0000256" key="1">
    <source>
        <dbReference type="SAM" id="Phobius"/>
    </source>
</evidence>
<evidence type="ECO:0000313" key="2">
    <source>
        <dbReference type="EMBL" id="DAE27784.1"/>
    </source>
</evidence>
<protein>
    <submittedName>
        <fullName evidence="2">Uncharacterized protein</fullName>
    </submittedName>
</protein>
<feature type="transmembrane region" description="Helical" evidence="1">
    <location>
        <begin position="6"/>
        <end position="28"/>
    </location>
</feature>
<keyword evidence="1" id="KW-1133">Transmembrane helix</keyword>
<sequence>MTNITTVVYTALIVFGIIGLTEVAFAWYDIRGRDKTNDEIQEQWCSENIKH</sequence>
<reference evidence="2" key="1">
    <citation type="journal article" date="2021" name="Proc. Natl. Acad. Sci. U.S.A.">
        <title>A Catalog of Tens of Thousands of Viruses from Human Metagenomes Reveals Hidden Associations with Chronic Diseases.</title>
        <authorList>
            <person name="Tisza M.J."/>
            <person name="Buck C.B."/>
        </authorList>
    </citation>
    <scope>NUCLEOTIDE SEQUENCE</scope>
    <source>
        <strain evidence="2">CtpeS3</strain>
    </source>
</reference>